<gene>
    <name evidence="2" type="ORF">GPECTOR_15g382</name>
</gene>
<accession>A0A150GLP1</accession>
<proteinExistence type="predicted"/>
<keyword evidence="3" id="KW-1185">Reference proteome</keyword>
<evidence type="ECO:0000256" key="1">
    <source>
        <dbReference type="SAM" id="MobiDB-lite"/>
    </source>
</evidence>
<dbReference type="OrthoDB" id="539062at2759"/>
<organism evidence="2 3">
    <name type="scientific">Gonium pectorale</name>
    <name type="common">Green alga</name>
    <dbReference type="NCBI Taxonomy" id="33097"/>
    <lineage>
        <taxon>Eukaryota</taxon>
        <taxon>Viridiplantae</taxon>
        <taxon>Chlorophyta</taxon>
        <taxon>core chlorophytes</taxon>
        <taxon>Chlorophyceae</taxon>
        <taxon>CS clade</taxon>
        <taxon>Chlamydomonadales</taxon>
        <taxon>Volvocaceae</taxon>
        <taxon>Gonium</taxon>
    </lineage>
</organism>
<sequence length="438" mass="44441">MSAAYGSQSQESRAPRGRARSGRIDDAELLAPPAAEPVQLSRGMFSQPAPRPAPAPLTNHHLKKVARMDEAAIAADGGGDGGDGGGSGGSGGGGGRAPRARSARSARSAAASSVRGGRKAFSAVSDEEVIDVDGEPTTLADEDMDPRHAPADEDLPGANGPNGYPNDNDRYANGNGYPNGYPSGYPNGAGASGIAGLAAGEGGVPDEGPDPLEELEADTPAVRLAEVNADLEAEVQGRKDPWVMVHLAQLALGHAKVVWRTMPVAVREEPLLLAKAHYGPGAGVTDMGVVALMAQCHGLTAEARLRAAEDEKADRASALRSAEECVSRQDRRSDRGDPFYSPEQIDRYKLQEQTYSGGGAAATAAAASARSVSGGSGGGAAAPSSVRASMEELADGSAPSPSAYGGSVAPSVLSGGSGGGALRLPSISSRHRLEPMDL</sequence>
<reference evidence="3" key="1">
    <citation type="journal article" date="2016" name="Nat. Commun.">
        <title>The Gonium pectorale genome demonstrates co-option of cell cycle regulation during the evolution of multicellularity.</title>
        <authorList>
            <person name="Hanschen E.R."/>
            <person name="Marriage T.N."/>
            <person name="Ferris P.J."/>
            <person name="Hamaji T."/>
            <person name="Toyoda A."/>
            <person name="Fujiyama A."/>
            <person name="Neme R."/>
            <person name="Noguchi H."/>
            <person name="Minakuchi Y."/>
            <person name="Suzuki M."/>
            <person name="Kawai-Toyooka H."/>
            <person name="Smith D.R."/>
            <person name="Sparks H."/>
            <person name="Anderson J."/>
            <person name="Bakaric R."/>
            <person name="Luria V."/>
            <person name="Karger A."/>
            <person name="Kirschner M.W."/>
            <person name="Durand P.M."/>
            <person name="Michod R.E."/>
            <person name="Nozaki H."/>
            <person name="Olson B.J."/>
        </authorList>
    </citation>
    <scope>NUCLEOTIDE SEQUENCE [LARGE SCALE GENOMIC DNA]</scope>
    <source>
        <strain evidence="3">NIES-2863</strain>
    </source>
</reference>
<feature type="compositionally biased region" description="Acidic residues" evidence="1">
    <location>
        <begin position="125"/>
        <end position="144"/>
    </location>
</feature>
<feature type="compositionally biased region" description="Polar residues" evidence="1">
    <location>
        <begin position="1"/>
        <end position="11"/>
    </location>
</feature>
<name>A0A150GLP1_GONPE</name>
<protein>
    <submittedName>
        <fullName evidence="2">Uncharacterized protein</fullName>
    </submittedName>
</protein>
<feature type="region of interest" description="Disordered" evidence="1">
    <location>
        <begin position="315"/>
        <end position="347"/>
    </location>
</feature>
<evidence type="ECO:0000313" key="2">
    <source>
        <dbReference type="EMBL" id="KXZ50698.1"/>
    </source>
</evidence>
<feature type="compositionally biased region" description="Basic and acidic residues" evidence="1">
    <location>
        <begin position="315"/>
        <end position="337"/>
    </location>
</feature>
<feature type="compositionally biased region" description="Low complexity" evidence="1">
    <location>
        <begin position="105"/>
        <end position="115"/>
    </location>
</feature>
<feature type="region of interest" description="Disordered" evidence="1">
    <location>
        <begin position="1"/>
        <end position="179"/>
    </location>
</feature>
<dbReference type="AlphaFoldDB" id="A0A150GLP1"/>
<feature type="region of interest" description="Disordered" evidence="1">
    <location>
        <begin position="370"/>
        <end position="438"/>
    </location>
</feature>
<dbReference type="EMBL" id="LSYV01000016">
    <property type="protein sequence ID" value="KXZ50698.1"/>
    <property type="molecule type" value="Genomic_DNA"/>
</dbReference>
<dbReference type="Proteomes" id="UP000075714">
    <property type="component" value="Unassembled WGS sequence"/>
</dbReference>
<comment type="caution">
    <text evidence="2">The sequence shown here is derived from an EMBL/GenBank/DDBJ whole genome shotgun (WGS) entry which is preliminary data.</text>
</comment>
<feature type="compositionally biased region" description="Gly residues" evidence="1">
    <location>
        <begin position="76"/>
        <end position="96"/>
    </location>
</feature>
<feature type="compositionally biased region" description="Low complexity" evidence="1">
    <location>
        <begin position="396"/>
        <end position="414"/>
    </location>
</feature>
<evidence type="ECO:0000313" key="3">
    <source>
        <dbReference type="Proteomes" id="UP000075714"/>
    </source>
</evidence>